<evidence type="ECO:0000313" key="3">
    <source>
        <dbReference type="EMBL" id="RUR23730.1"/>
    </source>
</evidence>
<sequence>MYSNIYLPRFFSTSLEIDIQRKLSDRETLNWDQTRYQALLNLKKHLSRMMTSLAQLKQITGAAQIESMCSLIELSMQKAISDPSFNSVQFSNALNNKFSQLKDEIEEYKKLQKCFSGCNLFANSIVASVGALGVVLFGAAAATGPLGIALLGLGMAILSALVFAAAAYSVYVDARFLGDKQLENLETGINFLNNYPNVSFLLDEHPTGSTLCCI</sequence>
<proteinExistence type="predicted"/>
<reference evidence="2 4" key="1">
    <citation type="submission" date="2018-05" db="EMBL/GenBank/DDBJ databases">
        <title>Legionella qingyii sp.nov., whole genome shotgun sequence.</title>
        <authorList>
            <person name="Wu H."/>
            <person name="Zhu Q."/>
            <person name="Hu C."/>
        </authorList>
    </citation>
    <scope>NUCLEOTIDE SEQUENCE [LARGE SCALE GENOMIC DNA]</scope>
    <source>
        <strain evidence="2 4">HEB18</strain>
    </source>
</reference>
<feature type="transmembrane region" description="Helical" evidence="1">
    <location>
        <begin position="120"/>
        <end position="142"/>
    </location>
</feature>
<accession>A0A317U635</accession>
<protein>
    <submittedName>
        <fullName evidence="2">Uncharacterized protein</fullName>
    </submittedName>
</protein>
<feature type="transmembrane region" description="Helical" evidence="1">
    <location>
        <begin position="148"/>
        <end position="171"/>
    </location>
</feature>
<evidence type="ECO:0000313" key="4">
    <source>
        <dbReference type="Proteomes" id="UP000247152"/>
    </source>
</evidence>
<dbReference type="EMBL" id="RZGX01000007">
    <property type="protein sequence ID" value="RUR23730.1"/>
    <property type="molecule type" value="Genomic_DNA"/>
</dbReference>
<dbReference type="Proteomes" id="UP000287374">
    <property type="component" value="Unassembled WGS sequence"/>
</dbReference>
<keyword evidence="1" id="KW-1133">Transmembrane helix</keyword>
<dbReference type="EMBL" id="QHJG01000006">
    <property type="protein sequence ID" value="PWY56715.1"/>
    <property type="molecule type" value="Genomic_DNA"/>
</dbReference>
<keyword evidence="1" id="KW-0472">Membrane</keyword>
<keyword evidence="1" id="KW-0812">Transmembrane</keyword>
<organism evidence="2 4">
    <name type="scientific">Legionella qingyii</name>
    <dbReference type="NCBI Taxonomy" id="2184757"/>
    <lineage>
        <taxon>Bacteria</taxon>
        <taxon>Pseudomonadati</taxon>
        <taxon>Pseudomonadota</taxon>
        <taxon>Gammaproteobacteria</taxon>
        <taxon>Legionellales</taxon>
        <taxon>Legionellaceae</taxon>
        <taxon>Legionella</taxon>
    </lineage>
</organism>
<evidence type="ECO:0000313" key="5">
    <source>
        <dbReference type="Proteomes" id="UP000287374"/>
    </source>
</evidence>
<evidence type="ECO:0000313" key="2">
    <source>
        <dbReference type="EMBL" id="PWY56715.1"/>
    </source>
</evidence>
<dbReference type="Proteomes" id="UP000247152">
    <property type="component" value="Unassembled WGS sequence"/>
</dbReference>
<gene>
    <name evidence="2" type="ORF">DGG96_04725</name>
    <name evidence="3" type="ORF">ELY20_06890</name>
</gene>
<comment type="caution">
    <text evidence="2">The sequence shown here is derived from an EMBL/GenBank/DDBJ whole genome shotgun (WGS) entry which is preliminary data.</text>
</comment>
<dbReference type="RefSeq" id="WP_110141807.1">
    <property type="nucleotide sequence ID" value="NZ_QHJG01000006.1"/>
</dbReference>
<keyword evidence="5" id="KW-1185">Reference proteome</keyword>
<reference evidence="3 5" key="2">
    <citation type="submission" date="2018-12" db="EMBL/GenBank/DDBJ databases">
        <title>Legionella sp,whole genome shotgun sequence.</title>
        <authorList>
            <person name="Wu H."/>
        </authorList>
    </citation>
    <scope>NUCLEOTIDE SEQUENCE [LARGE SCALE GENOMIC DNA]</scope>
    <source>
        <strain evidence="5">km489</strain>
        <strain evidence="3">Km489</strain>
    </source>
</reference>
<dbReference type="OrthoDB" id="5654051at2"/>
<dbReference type="AlphaFoldDB" id="A0A317U635"/>
<name>A0A317U635_9GAMM</name>
<evidence type="ECO:0000256" key="1">
    <source>
        <dbReference type="SAM" id="Phobius"/>
    </source>
</evidence>